<evidence type="ECO:0000313" key="2">
    <source>
        <dbReference type="Proteomes" id="UP000266745"/>
    </source>
</evidence>
<organism evidence="1 2">
    <name type="scientific">Candidatus Nitrosotenuis cloacae</name>
    <dbReference type="NCBI Taxonomy" id="1603555"/>
    <lineage>
        <taxon>Archaea</taxon>
        <taxon>Nitrososphaerota</taxon>
        <taxon>Candidatus Nitrosotenuis</taxon>
    </lineage>
</organism>
<dbReference type="EMBL" id="CP011097">
    <property type="protein sequence ID" value="AJZ75153.1"/>
    <property type="molecule type" value="Genomic_DNA"/>
</dbReference>
<gene>
    <name evidence="1" type="ORF">SU86_000715</name>
</gene>
<name>A0A3G1B0P7_9ARCH</name>
<evidence type="ECO:0000313" key="1">
    <source>
        <dbReference type="EMBL" id="AJZ75153.1"/>
    </source>
</evidence>
<proteinExistence type="predicted"/>
<sequence>MLKIGVLHYIYNINIFYIMSKSKNKSSLQINKNNKTKPGNLMKKEYLDSYNELKKSIAENQKNWKEESRSK</sequence>
<protein>
    <submittedName>
        <fullName evidence="1">Uncharacterized protein</fullName>
    </submittedName>
</protein>
<keyword evidence="2" id="KW-1185">Reference proteome</keyword>
<reference evidence="1 2" key="1">
    <citation type="journal article" date="2016" name="Sci. Rep.">
        <title>A novel ammonia-oxidizing archaeon from wastewater treatment plant: Its enrichment, physiological and genomic characteristics.</title>
        <authorList>
            <person name="Li Y."/>
            <person name="Ding K."/>
            <person name="Wen X."/>
            <person name="Zhang B."/>
            <person name="Shen B."/>
            <person name="Yang Y."/>
        </authorList>
    </citation>
    <scope>NUCLEOTIDE SEQUENCE [LARGE SCALE GENOMIC DNA]</scope>
    <source>
        <strain evidence="1 2">SAT1</strain>
    </source>
</reference>
<dbReference type="Proteomes" id="UP000266745">
    <property type="component" value="Chromosome"/>
</dbReference>
<dbReference type="AlphaFoldDB" id="A0A3G1B0P7"/>
<dbReference type="KEGG" id="tah:SU86_000715"/>
<accession>A0A3G1B0P7</accession>